<dbReference type="GO" id="GO:0055085">
    <property type="term" value="P:transmembrane transport"/>
    <property type="evidence" value="ECO:0007669"/>
    <property type="project" value="InterPro"/>
</dbReference>
<dbReference type="SUPFAM" id="SSF161098">
    <property type="entry name" value="MetI-like"/>
    <property type="match status" value="1"/>
</dbReference>
<feature type="transmembrane region" description="Helical" evidence="7">
    <location>
        <begin position="264"/>
        <end position="285"/>
    </location>
</feature>
<dbReference type="InterPro" id="IPR050901">
    <property type="entry name" value="BP-dep_ABC_trans_perm"/>
</dbReference>
<feature type="transmembrane region" description="Helical" evidence="7">
    <location>
        <begin position="130"/>
        <end position="151"/>
    </location>
</feature>
<feature type="transmembrane region" description="Helical" evidence="7">
    <location>
        <begin position="96"/>
        <end position="118"/>
    </location>
</feature>
<evidence type="ECO:0000259" key="8">
    <source>
        <dbReference type="PROSITE" id="PS50928"/>
    </source>
</evidence>
<dbReference type="Proteomes" id="UP000004968">
    <property type="component" value="Unassembled WGS sequence"/>
</dbReference>
<feature type="transmembrane region" description="Helical" evidence="7">
    <location>
        <begin position="163"/>
        <end position="183"/>
    </location>
</feature>
<gene>
    <name evidence="9" type="ORF">CLOSTHATH_02629</name>
</gene>
<dbReference type="AlphaFoldDB" id="D3AG93"/>
<dbReference type="PANTHER" id="PTHR32243:SF24">
    <property type="entry name" value="DIACETYLCHITOBIOSE UPTAKE SYSTEM PERMEASE PROTEIN NGCG"/>
    <property type="match status" value="1"/>
</dbReference>
<keyword evidence="4 7" id="KW-0812">Transmembrane</keyword>
<feature type="transmembrane region" description="Helical" evidence="7">
    <location>
        <begin position="204"/>
        <end position="229"/>
    </location>
</feature>
<protein>
    <submittedName>
        <fullName evidence="9">ABC transporter, permease protein</fullName>
    </submittedName>
</protein>
<dbReference type="InterPro" id="IPR000515">
    <property type="entry name" value="MetI-like"/>
</dbReference>
<dbReference type="EMBL" id="ACIO01000208">
    <property type="protein sequence ID" value="EFC99163.1"/>
    <property type="molecule type" value="Genomic_DNA"/>
</dbReference>
<evidence type="ECO:0000256" key="3">
    <source>
        <dbReference type="ARBA" id="ARBA00022475"/>
    </source>
</evidence>
<keyword evidence="5 7" id="KW-1133">Transmembrane helix</keyword>
<evidence type="ECO:0000256" key="4">
    <source>
        <dbReference type="ARBA" id="ARBA00022692"/>
    </source>
</evidence>
<accession>D3AG93</accession>
<dbReference type="PANTHER" id="PTHR32243">
    <property type="entry name" value="MALTOSE TRANSPORT SYSTEM PERMEASE-RELATED"/>
    <property type="match status" value="1"/>
</dbReference>
<evidence type="ECO:0000256" key="6">
    <source>
        <dbReference type="ARBA" id="ARBA00023136"/>
    </source>
</evidence>
<evidence type="ECO:0000313" key="9">
    <source>
        <dbReference type="EMBL" id="EFC99163.1"/>
    </source>
</evidence>
<evidence type="ECO:0000256" key="7">
    <source>
        <dbReference type="RuleBase" id="RU363032"/>
    </source>
</evidence>
<dbReference type="CDD" id="cd06261">
    <property type="entry name" value="TM_PBP2"/>
    <property type="match status" value="1"/>
</dbReference>
<dbReference type="Pfam" id="PF00528">
    <property type="entry name" value="BPD_transp_1"/>
    <property type="match status" value="1"/>
</dbReference>
<organism evidence="9 10">
    <name type="scientific">Hungatella hathewayi DSM 13479</name>
    <dbReference type="NCBI Taxonomy" id="566550"/>
    <lineage>
        <taxon>Bacteria</taxon>
        <taxon>Bacillati</taxon>
        <taxon>Bacillota</taxon>
        <taxon>Clostridia</taxon>
        <taxon>Lachnospirales</taxon>
        <taxon>Lachnospiraceae</taxon>
        <taxon>Hungatella</taxon>
    </lineage>
</organism>
<name>D3AG93_9FIRM</name>
<dbReference type="Gene3D" id="1.10.3720.10">
    <property type="entry name" value="MetI-like"/>
    <property type="match status" value="1"/>
</dbReference>
<comment type="subcellular location">
    <subcellularLocation>
        <location evidence="1 7">Cell membrane</location>
        <topology evidence="1 7">Multi-pass membrane protein</topology>
    </subcellularLocation>
</comment>
<reference evidence="9 10" key="1">
    <citation type="submission" date="2010-01" db="EMBL/GenBank/DDBJ databases">
        <authorList>
            <person name="Weinstock G."/>
            <person name="Sodergren E."/>
            <person name="Clifton S."/>
            <person name="Fulton L."/>
            <person name="Fulton B."/>
            <person name="Courtney L."/>
            <person name="Fronick C."/>
            <person name="Harrison M."/>
            <person name="Strong C."/>
            <person name="Farmer C."/>
            <person name="Delahaunty K."/>
            <person name="Markovic C."/>
            <person name="Hall O."/>
            <person name="Minx P."/>
            <person name="Tomlinson C."/>
            <person name="Mitreva M."/>
            <person name="Nelson J."/>
            <person name="Hou S."/>
            <person name="Wollam A."/>
            <person name="Pepin K.H."/>
            <person name="Johnson M."/>
            <person name="Bhonagiri V."/>
            <person name="Nash W.E."/>
            <person name="Warren W."/>
            <person name="Chinwalla A."/>
            <person name="Mardis E.R."/>
            <person name="Wilson R.K."/>
        </authorList>
    </citation>
    <scope>NUCLEOTIDE SEQUENCE [LARGE SCALE GENOMIC DNA]</scope>
    <source>
        <strain evidence="9 10">DSM 13479</strain>
    </source>
</reference>
<evidence type="ECO:0000256" key="1">
    <source>
        <dbReference type="ARBA" id="ARBA00004651"/>
    </source>
</evidence>
<dbReference type="GO" id="GO:0005886">
    <property type="term" value="C:plasma membrane"/>
    <property type="evidence" value="ECO:0007669"/>
    <property type="project" value="UniProtKB-SubCell"/>
</dbReference>
<keyword evidence="2 7" id="KW-0813">Transport</keyword>
<feature type="transmembrane region" description="Helical" evidence="7">
    <location>
        <begin position="31"/>
        <end position="53"/>
    </location>
</feature>
<dbReference type="PROSITE" id="PS50928">
    <property type="entry name" value="ABC_TM1"/>
    <property type="match status" value="1"/>
</dbReference>
<keyword evidence="6 7" id="KW-0472">Membrane</keyword>
<feature type="domain" description="ABC transmembrane type-1" evidence="8">
    <location>
        <begin position="92"/>
        <end position="285"/>
    </location>
</feature>
<proteinExistence type="inferred from homology"/>
<evidence type="ECO:0000313" key="10">
    <source>
        <dbReference type="Proteomes" id="UP000004968"/>
    </source>
</evidence>
<comment type="similarity">
    <text evidence="7">Belongs to the binding-protein-dependent transport system permease family.</text>
</comment>
<dbReference type="InterPro" id="IPR035906">
    <property type="entry name" value="MetI-like_sf"/>
</dbReference>
<dbReference type="HOGENOM" id="CLU_016047_1_2_9"/>
<evidence type="ECO:0000256" key="2">
    <source>
        <dbReference type="ARBA" id="ARBA00022448"/>
    </source>
</evidence>
<evidence type="ECO:0000256" key="5">
    <source>
        <dbReference type="ARBA" id="ARBA00022989"/>
    </source>
</evidence>
<keyword evidence="3" id="KW-1003">Cell membrane</keyword>
<sequence length="300" mass="33707">MMTRNCREVVIMAKQKEIKPKLNVTREIPRLPGYILCVIWLIFTVLLIGWVMLASLSTSREILGGELFKFTSGLHFENYTNAWKSQKISVFFLNSLIYTAVSCTLIIMVAAPAAYALSRFKFRGNMILQNMFATALGIPVIMIVMPLFSIITSLKLTNTRGLIMFLYIAMNVPFSIFFLLAFFSNLSYTFEEAAAIDGCSPIQTFWKIMFPLAQPGIITVTIFNFIAIWNEFFMSMLFASKQNVRPIAVGLYNMVKGMQYTNDYGGMFAAVVIVFAPTFLLYLFLSDKIIAGVTGGAIKG</sequence>
<comment type="caution">
    <text evidence="9">The sequence shown here is derived from an EMBL/GenBank/DDBJ whole genome shotgun (WGS) entry which is preliminary data.</text>
</comment>